<dbReference type="SUPFAM" id="SSF47616">
    <property type="entry name" value="GST C-terminal domain-like"/>
    <property type="match status" value="1"/>
</dbReference>
<dbReference type="EMBL" id="CP151764">
    <property type="protein sequence ID" value="WZU65626.1"/>
    <property type="molecule type" value="Genomic_DNA"/>
</dbReference>
<dbReference type="SUPFAM" id="SSF52833">
    <property type="entry name" value="Thioredoxin-like"/>
    <property type="match status" value="1"/>
</dbReference>
<dbReference type="KEGG" id="yrh:AABB31_00445"/>
<dbReference type="PROSITE" id="PS50405">
    <property type="entry name" value="GST_CTER"/>
    <property type="match status" value="1"/>
</dbReference>
<dbReference type="Proteomes" id="UP001470809">
    <property type="component" value="Plasmid pSS1-5"/>
</dbReference>
<dbReference type="Gene3D" id="3.40.30.10">
    <property type="entry name" value="Glutaredoxin"/>
    <property type="match status" value="1"/>
</dbReference>
<name>A0AAN0NGV6_9RHOB</name>
<dbReference type="GO" id="GO:0006559">
    <property type="term" value="P:L-phenylalanine catabolic process"/>
    <property type="evidence" value="ECO:0007669"/>
    <property type="project" value="TreeGrafter"/>
</dbReference>
<evidence type="ECO:0000256" key="1">
    <source>
        <dbReference type="ARBA" id="ARBA00010007"/>
    </source>
</evidence>
<dbReference type="GO" id="GO:0006749">
    <property type="term" value="P:glutathione metabolic process"/>
    <property type="evidence" value="ECO:0007669"/>
    <property type="project" value="TreeGrafter"/>
</dbReference>
<proteinExistence type="inferred from homology"/>
<dbReference type="Pfam" id="PF13409">
    <property type="entry name" value="GST_N_2"/>
    <property type="match status" value="1"/>
</dbReference>
<sequence>MKLYSYWRSTTSYRVRAALNLKGLAYETVPVDLVAGDQRDADYAALNPGLGVPTLVLDDGTVLTQSLAILDYLDAIATPRLLPEDPLMRAKVMAAAHAVALDIHPVNNLRVVQYLRKTHGASADDAQGWMQHWMQSGFAAVEAMVSKDTPFAFGDTPDLADICITSQLYNAHRWGVDLTAFPKLTRIEAACLALPEIAAAHPDQQPDAKVTT</sequence>
<dbReference type="InterPro" id="IPR034330">
    <property type="entry name" value="GST_Zeta_C"/>
</dbReference>
<dbReference type="SFLD" id="SFLDG00358">
    <property type="entry name" value="Main_(cytGST)"/>
    <property type="match status" value="1"/>
</dbReference>
<reference evidence="4 5" key="2">
    <citation type="submission" date="2024-08" db="EMBL/GenBank/DDBJ databases">
        <title>Phylogenomic analyses of a clade within the roseobacter group suggest taxonomic reassignments of species of the genera Aestuariivita, Citreicella, Loktanella, Nautella, Pelagibaca, Ruegeria, Thalassobius, Thiobacimonas and Tropicibacter, and the proposal o.</title>
        <authorList>
            <person name="Jeon C.O."/>
        </authorList>
    </citation>
    <scope>NUCLEOTIDE SEQUENCE [LARGE SCALE GENOMIC DNA]</scope>
    <source>
        <strain evidence="4 5">SS1-5</strain>
        <plasmid evidence="4 5">pSS1-5</plasmid>
    </source>
</reference>
<dbReference type="InterPro" id="IPR004045">
    <property type="entry name" value="Glutathione_S-Trfase_N"/>
</dbReference>
<dbReference type="EC" id="5.2.1.2" evidence="4"/>
<feature type="domain" description="GST C-terminal" evidence="3">
    <location>
        <begin position="85"/>
        <end position="210"/>
    </location>
</feature>
<dbReference type="InterPro" id="IPR036282">
    <property type="entry name" value="Glutathione-S-Trfase_C_sf"/>
</dbReference>
<evidence type="ECO:0000259" key="2">
    <source>
        <dbReference type="PROSITE" id="PS50404"/>
    </source>
</evidence>
<feature type="domain" description="GST N-terminal" evidence="2">
    <location>
        <begin position="1"/>
        <end position="81"/>
    </location>
</feature>
<dbReference type="GO" id="GO:0004364">
    <property type="term" value="F:glutathione transferase activity"/>
    <property type="evidence" value="ECO:0007669"/>
    <property type="project" value="TreeGrafter"/>
</dbReference>
<geneLocation type="plasmid" evidence="4 5">
    <name>pSS1-5</name>
</geneLocation>
<dbReference type="InterPro" id="IPR036249">
    <property type="entry name" value="Thioredoxin-like_sf"/>
</dbReference>
<dbReference type="PANTHER" id="PTHR42673">
    <property type="entry name" value="MALEYLACETOACETATE ISOMERASE"/>
    <property type="match status" value="1"/>
</dbReference>
<dbReference type="SFLD" id="SFLDS00019">
    <property type="entry name" value="Glutathione_Transferase_(cytos"/>
    <property type="match status" value="1"/>
</dbReference>
<gene>
    <name evidence="4" type="primary">maiA</name>
    <name evidence="4" type="ORF">AABB31_00445</name>
</gene>
<keyword evidence="4" id="KW-0413">Isomerase</keyword>
<dbReference type="GO" id="GO:0005737">
    <property type="term" value="C:cytoplasm"/>
    <property type="evidence" value="ECO:0007669"/>
    <property type="project" value="InterPro"/>
</dbReference>
<accession>A0AAN0NGV6</accession>
<keyword evidence="5" id="KW-1185">Reference proteome</keyword>
<reference evidence="5" key="1">
    <citation type="submission" date="2024-04" db="EMBL/GenBank/DDBJ databases">
        <title>Phylogenomic analyses of a clade within the roseobacter group suggest taxonomic reassignments of species of the genera Aestuariivita, Citreicella, Loktanella, Nautella, Pelagibaca, Ruegeria, Thalassobius, Thiobacimonas and Tropicibacter, and the proposal o.</title>
        <authorList>
            <person name="Jeon C.O."/>
        </authorList>
    </citation>
    <scope>NUCLEOTIDE SEQUENCE [LARGE SCALE GENOMIC DNA]</scope>
    <source>
        <strain evidence="5">SS1-5</strain>
        <plasmid evidence="5">pSS1-5</plasmid>
    </source>
</reference>
<dbReference type="PROSITE" id="PS50404">
    <property type="entry name" value="GST_NTER"/>
    <property type="match status" value="1"/>
</dbReference>
<dbReference type="CDD" id="cd03191">
    <property type="entry name" value="GST_C_Zeta"/>
    <property type="match status" value="1"/>
</dbReference>
<dbReference type="AlphaFoldDB" id="A0AAN0NGV6"/>
<keyword evidence="4" id="KW-0614">Plasmid</keyword>
<dbReference type="InterPro" id="IPR040079">
    <property type="entry name" value="Glutathione_S-Trfase"/>
</dbReference>
<dbReference type="InterPro" id="IPR005955">
    <property type="entry name" value="GST_Zeta"/>
</dbReference>
<protein>
    <submittedName>
        <fullName evidence="4">Maleylacetoacetate isomerase</fullName>
        <ecNumber evidence="4">5.2.1.2</ecNumber>
    </submittedName>
</protein>
<dbReference type="InterPro" id="IPR010987">
    <property type="entry name" value="Glutathione-S-Trfase_C-like"/>
</dbReference>
<dbReference type="NCBIfam" id="TIGR01262">
    <property type="entry name" value="maiA"/>
    <property type="match status" value="1"/>
</dbReference>
<organism evidence="4 5">
    <name type="scientific">Yoonia rhodophyticola</name>
    <dbReference type="NCBI Taxonomy" id="3137370"/>
    <lineage>
        <taxon>Bacteria</taxon>
        <taxon>Pseudomonadati</taxon>
        <taxon>Pseudomonadota</taxon>
        <taxon>Alphaproteobacteria</taxon>
        <taxon>Rhodobacterales</taxon>
        <taxon>Paracoccaceae</taxon>
        <taxon>Yoonia</taxon>
    </lineage>
</organism>
<dbReference type="PANTHER" id="PTHR42673:SF21">
    <property type="entry name" value="GLUTATHIONE S-TRANSFERASE YFCF"/>
    <property type="match status" value="1"/>
</dbReference>
<evidence type="ECO:0000313" key="5">
    <source>
        <dbReference type="Proteomes" id="UP001470809"/>
    </source>
</evidence>
<evidence type="ECO:0000313" key="4">
    <source>
        <dbReference type="EMBL" id="WZU65626.1"/>
    </source>
</evidence>
<dbReference type="InterPro" id="IPR034333">
    <property type="entry name" value="GST_Zeta_N"/>
</dbReference>
<dbReference type="CDD" id="cd03042">
    <property type="entry name" value="GST_N_Zeta"/>
    <property type="match status" value="1"/>
</dbReference>
<evidence type="ECO:0000259" key="3">
    <source>
        <dbReference type="PROSITE" id="PS50405"/>
    </source>
</evidence>
<dbReference type="RefSeq" id="WP_342074968.1">
    <property type="nucleotide sequence ID" value="NZ_CP151764.2"/>
</dbReference>
<dbReference type="Gene3D" id="1.20.1050.10">
    <property type="match status" value="1"/>
</dbReference>
<comment type="similarity">
    <text evidence="1">Belongs to the GST superfamily. Zeta family.</text>
</comment>
<dbReference type="GO" id="GO:0016034">
    <property type="term" value="F:maleylacetoacetate isomerase activity"/>
    <property type="evidence" value="ECO:0007669"/>
    <property type="project" value="UniProtKB-EC"/>
</dbReference>